<dbReference type="EMBL" id="LSMT01000241">
    <property type="protein sequence ID" value="PFX22394.1"/>
    <property type="molecule type" value="Genomic_DNA"/>
</dbReference>
<evidence type="ECO:0000256" key="3">
    <source>
        <dbReference type="ARBA" id="ARBA00022833"/>
    </source>
</evidence>
<evidence type="ECO:0000256" key="5">
    <source>
        <dbReference type="PROSITE-ProRule" id="PRU00309"/>
    </source>
</evidence>
<evidence type="ECO:0000256" key="1">
    <source>
        <dbReference type="ARBA" id="ARBA00022723"/>
    </source>
</evidence>
<dbReference type="PANTHER" id="PTHR47526:SF3">
    <property type="entry name" value="PHD-TYPE DOMAIN-CONTAINING PROTEIN"/>
    <property type="match status" value="1"/>
</dbReference>
<keyword evidence="4 5" id="KW-0238">DNA-binding</keyword>
<dbReference type="OrthoDB" id="6369483at2759"/>
<keyword evidence="9" id="KW-1185">Reference proteome</keyword>
<dbReference type="GO" id="GO:0003677">
    <property type="term" value="F:DNA binding"/>
    <property type="evidence" value="ECO:0007669"/>
    <property type="project" value="UniProtKB-UniRule"/>
</dbReference>
<feature type="region of interest" description="Disordered" evidence="6">
    <location>
        <begin position="102"/>
        <end position="132"/>
    </location>
</feature>
<dbReference type="SMART" id="SM00980">
    <property type="entry name" value="THAP"/>
    <property type="match status" value="1"/>
</dbReference>
<accession>A0A2B4RVC7</accession>
<evidence type="ECO:0000256" key="4">
    <source>
        <dbReference type="ARBA" id="ARBA00023125"/>
    </source>
</evidence>
<keyword evidence="3" id="KW-0862">Zinc</keyword>
<feature type="region of interest" description="Disordered" evidence="6">
    <location>
        <begin position="867"/>
        <end position="900"/>
    </location>
</feature>
<dbReference type="AlphaFoldDB" id="A0A2B4RVC7"/>
<evidence type="ECO:0000313" key="9">
    <source>
        <dbReference type="Proteomes" id="UP000225706"/>
    </source>
</evidence>
<dbReference type="InterPro" id="IPR006612">
    <property type="entry name" value="THAP_Znf"/>
</dbReference>
<gene>
    <name evidence="8" type="ORF">AWC38_SpisGene13073</name>
</gene>
<dbReference type="PROSITE" id="PS50950">
    <property type="entry name" value="ZF_THAP"/>
    <property type="match status" value="1"/>
</dbReference>
<feature type="compositionally biased region" description="Polar residues" evidence="6">
    <location>
        <begin position="570"/>
        <end position="581"/>
    </location>
</feature>
<feature type="domain" description="THAP-type" evidence="7">
    <location>
        <begin position="1"/>
        <end position="92"/>
    </location>
</feature>
<comment type="caution">
    <text evidence="8">The sequence shown here is derived from an EMBL/GenBank/DDBJ whole genome shotgun (WGS) entry which is preliminary data.</text>
</comment>
<dbReference type="Gene3D" id="3.90.320.10">
    <property type="match status" value="1"/>
</dbReference>
<reference evidence="9" key="1">
    <citation type="journal article" date="2017" name="bioRxiv">
        <title>Comparative analysis of the genomes of Stylophora pistillata and Acropora digitifera provides evidence for extensive differences between species of corals.</title>
        <authorList>
            <person name="Voolstra C.R."/>
            <person name="Li Y."/>
            <person name="Liew Y.J."/>
            <person name="Baumgarten S."/>
            <person name="Zoccola D."/>
            <person name="Flot J.-F."/>
            <person name="Tambutte S."/>
            <person name="Allemand D."/>
            <person name="Aranda M."/>
        </authorList>
    </citation>
    <scope>NUCLEOTIDE SEQUENCE [LARGE SCALE GENOMIC DNA]</scope>
</reference>
<organism evidence="8 9">
    <name type="scientific">Stylophora pistillata</name>
    <name type="common">Smooth cauliflower coral</name>
    <dbReference type="NCBI Taxonomy" id="50429"/>
    <lineage>
        <taxon>Eukaryota</taxon>
        <taxon>Metazoa</taxon>
        <taxon>Cnidaria</taxon>
        <taxon>Anthozoa</taxon>
        <taxon>Hexacorallia</taxon>
        <taxon>Scleractinia</taxon>
        <taxon>Astrocoeniina</taxon>
        <taxon>Pocilloporidae</taxon>
        <taxon>Stylophora</taxon>
    </lineage>
</organism>
<evidence type="ECO:0000313" key="8">
    <source>
        <dbReference type="EMBL" id="PFX22394.1"/>
    </source>
</evidence>
<feature type="compositionally biased region" description="Basic and acidic residues" evidence="6">
    <location>
        <begin position="102"/>
        <end position="116"/>
    </location>
</feature>
<dbReference type="PANTHER" id="PTHR47526">
    <property type="entry name" value="ATP-DEPENDENT DNA HELICASE"/>
    <property type="match status" value="1"/>
</dbReference>
<feature type="region of interest" description="Disordered" evidence="6">
    <location>
        <begin position="568"/>
        <end position="591"/>
    </location>
</feature>
<feature type="compositionally biased region" description="Basic and acidic residues" evidence="6">
    <location>
        <begin position="867"/>
        <end position="883"/>
    </location>
</feature>
<dbReference type="Pfam" id="PF05485">
    <property type="entry name" value="THAP"/>
    <property type="match status" value="1"/>
</dbReference>
<keyword evidence="1" id="KW-0479">Metal-binding</keyword>
<sequence>MPSSCLVVGCSNHKKKNPGLCFCRVPNIVTNQGEETQILSTERRTQWLAAISRADLTEKILENDRVCGIHFHSGKAAQLWDRLNPGWVPRLYLGHGNCKLKESDERKEQQQQERAQRITKRRKREREREEQEAMQRKVIKVNEPGERIRATELDSVLEKLTDSIDFSSSLFSFLADAQLIFVTLAYSTCFTAEVGVEKQLSELKVDKAYGLDGIPPWFLKENAYEISQVKCTWLLPTAVKEVPYAPIADIDFRSAKKLKRKFDETINNLTTTKRSTGSHSGELAKVAASVPGETEPMNFYAEVNSCKTNAAALSLIYPFSGAFVSKSRNVPTISDLFDKKYLDFEYHDLLKACEKTSPKITDEELRLTEEDTRSQSKGSSLYCHRAGRIGASNTKAACHTNPAQSSQSLIKTICYPNIFTFSTEAAEHGCNRESAGIETYERIKDTDLEQYINKYNSCLNSGNGDASLKRTCLPISKYSLLETFTVTLLFVVFMSKLISSVKESCLISATGTLFFPKLITSGDAVRHQKFWEGGGSPYSRMDGRKFANLPQQDYRMPKSQHVDDKLPTFTEFSQGNGNPTQGDPGEREVKRKGERAWPFDVENGAFDLRNLRPTDFPFNKRVCLPAALEDDKEVDMQHLKWKLRRVTEEYIEGQGRRVARGNLTHEEQRGLRSLRSKETATVVFQTDKSGRFAVDNADNYRAACQPHVENDHTVTEELHGRVQAEANAHSVVWVRLLNTDKLQSKGGPIGSQLTSVPAQLFMVWWDRLFKMRMDDNGLRLRMYKRYVDDINVIVNTPRAGLSKELPWETTVGHVNHMMLRLQYSGYDQKFRTEVVRSALKAYNRIIELNASGEQPLYGPREWKRLERDQERRGKRESGYRKGGFDTMTFVPATPGSLLKN</sequence>
<keyword evidence="2 5" id="KW-0863">Zinc-finger</keyword>
<dbReference type="GO" id="GO:0008270">
    <property type="term" value="F:zinc ion binding"/>
    <property type="evidence" value="ECO:0007669"/>
    <property type="project" value="UniProtKB-KW"/>
</dbReference>
<dbReference type="InterPro" id="IPR011604">
    <property type="entry name" value="PDDEXK-like_dom_sf"/>
</dbReference>
<protein>
    <recommendedName>
        <fullName evidence="7">THAP-type domain-containing protein</fullName>
    </recommendedName>
</protein>
<evidence type="ECO:0000259" key="7">
    <source>
        <dbReference type="PROSITE" id="PS50950"/>
    </source>
</evidence>
<dbReference type="SUPFAM" id="SSF57716">
    <property type="entry name" value="Glucocorticoid receptor-like (DNA-binding domain)"/>
    <property type="match status" value="1"/>
</dbReference>
<dbReference type="Proteomes" id="UP000225706">
    <property type="component" value="Unassembled WGS sequence"/>
</dbReference>
<name>A0A2B4RVC7_STYPI</name>
<proteinExistence type="predicted"/>
<evidence type="ECO:0000256" key="6">
    <source>
        <dbReference type="SAM" id="MobiDB-lite"/>
    </source>
</evidence>
<evidence type="ECO:0000256" key="2">
    <source>
        <dbReference type="ARBA" id="ARBA00022771"/>
    </source>
</evidence>